<evidence type="ECO:0000259" key="1">
    <source>
        <dbReference type="Pfam" id="PF12682"/>
    </source>
</evidence>
<dbReference type="Pfam" id="PF12682">
    <property type="entry name" value="Flavodoxin_4"/>
    <property type="match status" value="1"/>
</dbReference>
<dbReference type="Gene3D" id="3.40.50.360">
    <property type="match status" value="1"/>
</dbReference>
<feature type="domain" description="Flavodoxin-like" evidence="1">
    <location>
        <begin position="31"/>
        <end position="171"/>
    </location>
</feature>
<dbReference type="RefSeq" id="WP_012106493.1">
    <property type="nucleotide sequence ID" value="NC_009712.1"/>
</dbReference>
<keyword evidence="3" id="KW-1185">Reference proteome</keyword>
<name>A7I6V7_METB6</name>
<protein>
    <recommendedName>
        <fullName evidence="1">Flavodoxin-like domain-containing protein</fullName>
    </recommendedName>
</protein>
<dbReference type="PANTHER" id="PTHR39201:SF1">
    <property type="entry name" value="FLAVODOXIN-LIKE DOMAIN-CONTAINING PROTEIN"/>
    <property type="match status" value="1"/>
</dbReference>
<reference evidence="3" key="1">
    <citation type="journal article" date="2015" name="Microbiology">
        <title>Genome of Methanoregula boonei 6A8 reveals adaptations to oligotrophic peatland environments.</title>
        <authorList>
            <person name="Braeuer S."/>
            <person name="Cadillo-Quiroz H."/>
            <person name="Kyrpides N."/>
            <person name="Woyke T."/>
            <person name="Goodwin L."/>
            <person name="Detter C."/>
            <person name="Podell S."/>
            <person name="Yavitt J.B."/>
            <person name="Zinder S.H."/>
        </authorList>
    </citation>
    <scope>NUCLEOTIDE SEQUENCE [LARGE SCALE GENOMIC DNA]</scope>
    <source>
        <strain evidence="3">DSM 21154 / JCM 14090 / 6A8</strain>
    </source>
</reference>
<dbReference type="STRING" id="456442.Mboo_0950"/>
<dbReference type="InterPro" id="IPR008254">
    <property type="entry name" value="Flavodoxin/NO_synth"/>
</dbReference>
<dbReference type="GO" id="GO:0010181">
    <property type="term" value="F:FMN binding"/>
    <property type="evidence" value="ECO:0007669"/>
    <property type="project" value="InterPro"/>
</dbReference>
<dbReference type="EMBL" id="CP000780">
    <property type="protein sequence ID" value="ABS55468.1"/>
    <property type="molecule type" value="Genomic_DNA"/>
</dbReference>
<dbReference type="SUPFAM" id="SSF52218">
    <property type="entry name" value="Flavoproteins"/>
    <property type="match status" value="1"/>
</dbReference>
<evidence type="ECO:0000313" key="2">
    <source>
        <dbReference type="EMBL" id="ABS55468.1"/>
    </source>
</evidence>
<gene>
    <name evidence="2" type="ordered locus">Mboo_0950</name>
</gene>
<dbReference type="Proteomes" id="UP000002408">
    <property type="component" value="Chromosome"/>
</dbReference>
<sequence length="180" mass="19549">MNVEGSKCLIAYFSRAGYNYVGGQIVNLPVGNTEVVAKMIRELNGGDLFHIEPVKKYPADYTETTDVAKEELRTSARPKLAGHVETVAAYDVVFLGYPNWWGTMPMPVFSFLEECDPAGKTIAPFCTHEGSGLGHSIADIKKTCPQSTVLDGLAIRGGTVKNAHDNVAGWLREIGMTAKK</sequence>
<proteinExistence type="predicted"/>
<accession>A7I6V7</accession>
<dbReference type="eggNOG" id="arCOG00519">
    <property type="taxonomic scope" value="Archaea"/>
</dbReference>
<dbReference type="HOGENOM" id="CLU_068890_0_0_2"/>
<dbReference type="OrthoDB" id="73155at2157"/>
<dbReference type="AlphaFoldDB" id="A7I6V7"/>
<dbReference type="GeneID" id="5411806"/>
<organism evidence="2 3">
    <name type="scientific">Methanoregula boonei (strain DSM 21154 / JCM 14090 / 6A8)</name>
    <dbReference type="NCBI Taxonomy" id="456442"/>
    <lineage>
        <taxon>Archaea</taxon>
        <taxon>Methanobacteriati</taxon>
        <taxon>Methanobacteriota</taxon>
        <taxon>Stenosarchaea group</taxon>
        <taxon>Methanomicrobia</taxon>
        <taxon>Methanomicrobiales</taxon>
        <taxon>Methanoregulaceae</taxon>
        <taxon>Methanoregula</taxon>
    </lineage>
</organism>
<dbReference type="PANTHER" id="PTHR39201">
    <property type="entry name" value="EXPORTED PROTEIN-RELATED"/>
    <property type="match status" value="1"/>
</dbReference>
<evidence type="ECO:0000313" key="3">
    <source>
        <dbReference type="Proteomes" id="UP000002408"/>
    </source>
</evidence>
<dbReference type="InterPro" id="IPR029039">
    <property type="entry name" value="Flavoprotein-like_sf"/>
</dbReference>
<dbReference type="KEGG" id="mbn:Mboo_0950"/>